<dbReference type="InterPro" id="IPR036179">
    <property type="entry name" value="Ig-like_dom_sf"/>
</dbReference>
<dbReference type="InterPro" id="IPR013106">
    <property type="entry name" value="Ig_V-set"/>
</dbReference>
<comment type="subcellular location">
    <subcellularLocation>
        <location evidence="1">Membrane</location>
        <topology evidence="1">Single-pass type I membrane protein</topology>
    </subcellularLocation>
</comment>
<dbReference type="InterPro" id="IPR007110">
    <property type="entry name" value="Ig-like_dom"/>
</dbReference>
<proteinExistence type="predicted"/>
<evidence type="ECO:0000256" key="1">
    <source>
        <dbReference type="ARBA" id="ARBA00004479"/>
    </source>
</evidence>
<evidence type="ECO:0000256" key="8">
    <source>
        <dbReference type="ARBA" id="ARBA00023319"/>
    </source>
</evidence>
<dbReference type="AlphaFoldDB" id="A0A7K6HWH9"/>
<keyword evidence="2" id="KW-0812">Transmembrane</keyword>
<dbReference type="InterPro" id="IPR000920">
    <property type="entry name" value="Myelin_P0-rel"/>
</dbReference>
<keyword evidence="4" id="KW-1133">Transmembrane helix</keyword>
<protein>
    <submittedName>
        <fullName evidence="10">MPZL3 protein</fullName>
    </submittedName>
</protein>
<dbReference type="Gene3D" id="2.60.40.10">
    <property type="entry name" value="Immunoglobulins"/>
    <property type="match status" value="1"/>
</dbReference>
<dbReference type="InterPro" id="IPR013783">
    <property type="entry name" value="Ig-like_fold"/>
</dbReference>
<dbReference type="SUPFAM" id="SSF48726">
    <property type="entry name" value="Immunoglobulin"/>
    <property type="match status" value="1"/>
</dbReference>
<dbReference type="PRINTS" id="PR00213">
    <property type="entry name" value="MYELINP0"/>
</dbReference>
<evidence type="ECO:0000256" key="3">
    <source>
        <dbReference type="ARBA" id="ARBA00022729"/>
    </source>
</evidence>
<feature type="non-terminal residue" evidence="10">
    <location>
        <position position="1"/>
    </location>
</feature>
<feature type="non-terminal residue" evidence="10">
    <location>
        <position position="93"/>
    </location>
</feature>
<evidence type="ECO:0000256" key="5">
    <source>
        <dbReference type="ARBA" id="ARBA00023136"/>
    </source>
</evidence>
<dbReference type="PANTHER" id="PTHR13869">
    <property type="entry name" value="MYELIN P0 RELATED"/>
    <property type="match status" value="1"/>
</dbReference>
<keyword evidence="6" id="KW-1015">Disulfide bond</keyword>
<name>A0A7K6HWH9_9PASS</name>
<dbReference type="Pfam" id="PF07686">
    <property type="entry name" value="V-set"/>
    <property type="match status" value="1"/>
</dbReference>
<keyword evidence="8" id="KW-0393">Immunoglobulin domain</keyword>
<sequence length="93" mass="10018">VGEPALLKCSFKSRAPITESLLVDWTYRPLGGGQMETVFHYQSVPHPATSGRFKDRISWLGNVANGDASIAIASPELSDNGTFICSVKNPPDV</sequence>
<keyword evidence="7" id="KW-0325">Glycoprotein</keyword>
<organism evidence="10 11">
    <name type="scientific">Dasyornis broadbenti</name>
    <name type="common">rufous bristle-bird</name>
    <dbReference type="NCBI Taxonomy" id="243059"/>
    <lineage>
        <taxon>Eukaryota</taxon>
        <taxon>Metazoa</taxon>
        <taxon>Chordata</taxon>
        <taxon>Craniata</taxon>
        <taxon>Vertebrata</taxon>
        <taxon>Euteleostomi</taxon>
        <taxon>Archelosauria</taxon>
        <taxon>Archosauria</taxon>
        <taxon>Dinosauria</taxon>
        <taxon>Saurischia</taxon>
        <taxon>Theropoda</taxon>
        <taxon>Coelurosauria</taxon>
        <taxon>Aves</taxon>
        <taxon>Neognathae</taxon>
        <taxon>Neoaves</taxon>
        <taxon>Telluraves</taxon>
        <taxon>Australaves</taxon>
        <taxon>Passeriformes</taxon>
        <taxon>Meliphagoidea</taxon>
        <taxon>Dasyornithidae</taxon>
        <taxon>Dasyornis</taxon>
    </lineage>
</organism>
<feature type="domain" description="Ig-like" evidence="9">
    <location>
        <begin position="1"/>
        <end position="93"/>
    </location>
</feature>
<evidence type="ECO:0000313" key="11">
    <source>
        <dbReference type="Proteomes" id="UP000521322"/>
    </source>
</evidence>
<dbReference type="PROSITE" id="PS50835">
    <property type="entry name" value="IG_LIKE"/>
    <property type="match status" value="1"/>
</dbReference>
<gene>
    <name evidence="10" type="primary">Mpzl3</name>
    <name evidence="10" type="ORF">DASBRO_R13999</name>
</gene>
<evidence type="ECO:0000256" key="2">
    <source>
        <dbReference type="ARBA" id="ARBA00022692"/>
    </source>
</evidence>
<dbReference type="EMBL" id="VZRN01003362">
    <property type="protein sequence ID" value="NWV79721.1"/>
    <property type="molecule type" value="Genomic_DNA"/>
</dbReference>
<evidence type="ECO:0000313" key="10">
    <source>
        <dbReference type="EMBL" id="NWV79721.1"/>
    </source>
</evidence>
<evidence type="ECO:0000259" key="9">
    <source>
        <dbReference type="PROSITE" id="PS50835"/>
    </source>
</evidence>
<dbReference type="GO" id="GO:0005886">
    <property type="term" value="C:plasma membrane"/>
    <property type="evidence" value="ECO:0007669"/>
    <property type="project" value="TreeGrafter"/>
</dbReference>
<evidence type="ECO:0000256" key="6">
    <source>
        <dbReference type="ARBA" id="ARBA00023157"/>
    </source>
</evidence>
<evidence type="ECO:0000256" key="4">
    <source>
        <dbReference type="ARBA" id="ARBA00022989"/>
    </source>
</evidence>
<accession>A0A7K6HWH9</accession>
<keyword evidence="5" id="KW-0472">Membrane</keyword>
<keyword evidence="3" id="KW-0732">Signal</keyword>
<dbReference type="PANTHER" id="PTHR13869:SF20">
    <property type="entry name" value="MYELIN PROTEIN ZERO-LIKE PROTEIN 3"/>
    <property type="match status" value="1"/>
</dbReference>
<evidence type="ECO:0000256" key="7">
    <source>
        <dbReference type="ARBA" id="ARBA00023180"/>
    </source>
</evidence>
<keyword evidence="11" id="KW-1185">Reference proteome</keyword>
<dbReference type="Proteomes" id="UP000521322">
    <property type="component" value="Unassembled WGS sequence"/>
</dbReference>
<reference evidence="10 11" key="1">
    <citation type="submission" date="2019-09" db="EMBL/GenBank/DDBJ databases">
        <title>Bird 10,000 Genomes (B10K) Project - Family phase.</title>
        <authorList>
            <person name="Zhang G."/>
        </authorList>
    </citation>
    <scope>NUCLEOTIDE SEQUENCE [LARGE SCALE GENOMIC DNA]</scope>
    <source>
        <strain evidence="10">B10K-DU-029-49</strain>
        <tissue evidence="10">Liver</tissue>
    </source>
</reference>
<comment type="caution">
    <text evidence="10">The sequence shown here is derived from an EMBL/GenBank/DDBJ whole genome shotgun (WGS) entry which is preliminary data.</text>
</comment>